<reference evidence="1" key="1">
    <citation type="submission" date="2022-06" db="EMBL/GenBank/DDBJ databases">
        <title>Genome public.</title>
        <authorList>
            <person name="Sun Q."/>
        </authorList>
    </citation>
    <scope>NUCLEOTIDE SEQUENCE</scope>
    <source>
        <strain evidence="1">CWNU-1</strain>
    </source>
</reference>
<protein>
    <recommendedName>
        <fullName evidence="3">Tetratricopeptide repeat protein</fullName>
    </recommendedName>
</protein>
<evidence type="ECO:0008006" key="3">
    <source>
        <dbReference type="Google" id="ProtNLM"/>
    </source>
</evidence>
<dbReference type="EMBL" id="JAMQAW010000026">
    <property type="protein sequence ID" value="MCM2390881.1"/>
    <property type="molecule type" value="Genomic_DNA"/>
</dbReference>
<sequence>MERTAALRLDAEWSRVRSGRAGVPSAARERMLGELIAALTPYADKDLSLSARLGLRYADLARHHFDAGRRADALTAVREALRRSAAPADRDPEHARWYAQALISQSLYLAEPLSDELGLPRYAFRRGGDRPPAGDRADGFAALASTRRAIEVWERLDAADPRNRQGLAQAHAFLGDRLEELGDPVEATAWAVRSEREFQALLPAAEARTTLRAAALEQLGDQLERRLRRCPFHGGLTRLRAEDLLPERLLPLAVVAARIEGVRPETIATGLRLEPTEVRRILRACSWRAVWRFDTREDERGPWTPMAYPWRSVGAVTDLSAAAVAADLMDAFVNGPARPPGSAQWRIAVWWEEEGHLDGSRFCRTHPAGTAYDGGDAPR</sequence>
<keyword evidence="2" id="KW-1185">Reference proteome</keyword>
<dbReference type="Proteomes" id="UP001431429">
    <property type="component" value="Unassembled WGS sequence"/>
</dbReference>
<proteinExistence type="predicted"/>
<evidence type="ECO:0000313" key="1">
    <source>
        <dbReference type="EMBL" id="MCM2390881.1"/>
    </source>
</evidence>
<organism evidence="1 2">
    <name type="scientific">Streptomyces albipurpureus</name>
    <dbReference type="NCBI Taxonomy" id="2897419"/>
    <lineage>
        <taxon>Bacteria</taxon>
        <taxon>Bacillati</taxon>
        <taxon>Actinomycetota</taxon>
        <taxon>Actinomycetes</taxon>
        <taxon>Kitasatosporales</taxon>
        <taxon>Streptomycetaceae</taxon>
        <taxon>Streptomyces</taxon>
    </lineage>
</organism>
<comment type="caution">
    <text evidence="1">The sequence shown here is derived from an EMBL/GenBank/DDBJ whole genome shotgun (WGS) entry which is preliminary data.</text>
</comment>
<evidence type="ECO:0000313" key="2">
    <source>
        <dbReference type="Proteomes" id="UP001431429"/>
    </source>
</evidence>
<gene>
    <name evidence="1" type="ORF">NBG84_21690</name>
</gene>
<accession>A0ABT0UUL2</accession>
<name>A0ABT0UUL2_9ACTN</name>
<dbReference type="RefSeq" id="WP_250921209.1">
    <property type="nucleotide sequence ID" value="NZ_JAMQAW010000026.1"/>
</dbReference>